<dbReference type="SUPFAM" id="SSF52402">
    <property type="entry name" value="Adenine nucleotide alpha hydrolases-like"/>
    <property type="match status" value="1"/>
</dbReference>
<dbReference type="GO" id="GO:0005737">
    <property type="term" value="C:cytoplasm"/>
    <property type="evidence" value="ECO:0007669"/>
    <property type="project" value="UniProtKB-SubCell"/>
</dbReference>
<dbReference type="NCBIfam" id="TIGR02433">
    <property type="entry name" value="lysidine_TilS_C"/>
    <property type="match status" value="1"/>
</dbReference>
<evidence type="ECO:0000256" key="6">
    <source>
        <dbReference type="ARBA" id="ARBA00022840"/>
    </source>
</evidence>
<keyword evidence="4 8" id="KW-0819">tRNA processing</keyword>
<comment type="similarity">
    <text evidence="8">Belongs to the tRNA(Ile)-lysidine synthase family.</text>
</comment>
<gene>
    <name evidence="8 10" type="primary">tilS</name>
    <name evidence="10" type="ORF">VCB98_01050</name>
</gene>
<dbReference type="CDD" id="cd01992">
    <property type="entry name" value="TilS_N"/>
    <property type="match status" value="1"/>
</dbReference>
<evidence type="ECO:0000256" key="7">
    <source>
        <dbReference type="ARBA" id="ARBA00048539"/>
    </source>
</evidence>
<evidence type="ECO:0000256" key="1">
    <source>
        <dbReference type="ARBA" id="ARBA00004496"/>
    </source>
</evidence>
<dbReference type="NCBIfam" id="TIGR02432">
    <property type="entry name" value="lysidine_TilS_N"/>
    <property type="match status" value="1"/>
</dbReference>
<dbReference type="GO" id="GO:0032267">
    <property type="term" value="F:tRNA(Ile)-lysidine synthase activity"/>
    <property type="evidence" value="ECO:0007669"/>
    <property type="project" value="UniProtKB-EC"/>
</dbReference>
<dbReference type="GO" id="GO:0006400">
    <property type="term" value="P:tRNA modification"/>
    <property type="evidence" value="ECO:0007669"/>
    <property type="project" value="UniProtKB-UniRule"/>
</dbReference>
<proteinExistence type="inferred from homology"/>
<keyword evidence="5 8" id="KW-0547">Nucleotide-binding</keyword>
<sequence length="438" mass="49346">MSEIEQTIPRLVGEHAPKGRLLVAFSGGRDSSVLLHAVSRVCPGRECRALHVDHGLHERATVWAEHCREFAEGLGVPCRVLKVNVPLPPGESLEAAARHARYRVLAEQLRPGDWLLTAHHAGDQLETLLQRLLRGSGSLGLSGIRLQRPLGPGHILRPLLMVDEAEIQAYAEDHALRWVEDPSNRELRHDRNFLRHKVLPLLQARWPQAGRQAARAARHLAEEAAVLRELGEADLARVGEGEWISLQALGELSPARRRNLLRYWLTDEQGRGPGMEWLDRLQAEVIDARPDAAPVLAVGTRLVRRHGDRLYWIPRDQPEPEPGPFHWQAPARALVLPGNGRLQLRPDGAGRTVRLPDCVTVRYRQGGELFHDGRHSRRLKEWMRLAEIPPEKRDRLPLLLDGERLFAAGESVLDPAYIAEERGQNGARTGHLRWLEKD</sequence>
<dbReference type="InterPro" id="IPR011063">
    <property type="entry name" value="TilS/TtcA_N"/>
</dbReference>
<evidence type="ECO:0000313" key="11">
    <source>
        <dbReference type="Proteomes" id="UP001302316"/>
    </source>
</evidence>
<comment type="caution">
    <text evidence="10">The sequence shown here is derived from an EMBL/GenBank/DDBJ whole genome shotgun (WGS) entry which is preliminary data.</text>
</comment>
<feature type="binding site" evidence="8">
    <location>
        <begin position="26"/>
        <end position="31"/>
    </location>
    <ligand>
        <name>ATP</name>
        <dbReference type="ChEBI" id="CHEBI:30616"/>
    </ligand>
</feature>
<dbReference type="InterPro" id="IPR012094">
    <property type="entry name" value="tRNA_Ile_lys_synt"/>
</dbReference>
<dbReference type="Pfam" id="PF01171">
    <property type="entry name" value="ATP_bind_3"/>
    <property type="match status" value="1"/>
</dbReference>
<dbReference type="EC" id="6.3.4.19" evidence="8"/>
<evidence type="ECO:0000313" key="10">
    <source>
        <dbReference type="EMBL" id="MEA5444404.1"/>
    </source>
</evidence>
<dbReference type="PANTHER" id="PTHR43033:SF1">
    <property type="entry name" value="TRNA(ILE)-LYSIDINE SYNTHASE-RELATED"/>
    <property type="match status" value="1"/>
</dbReference>
<dbReference type="HAMAP" id="MF_01161">
    <property type="entry name" value="tRNA_Ile_lys_synt"/>
    <property type="match status" value="1"/>
</dbReference>
<keyword evidence="6 8" id="KW-0067">ATP-binding</keyword>
<dbReference type="SMART" id="SM00977">
    <property type="entry name" value="TilS_C"/>
    <property type="match status" value="1"/>
</dbReference>
<dbReference type="GO" id="GO:0005524">
    <property type="term" value="F:ATP binding"/>
    <property type="evidence" value="ECO:0007669"/>
    <property type="project" value="UniProtKB-UniRule"/>
</dbReference>
<keyword evidence="2 8" id="KW-0963">Cytoplasm</keyword>
<evidence type="ECO:0000256" key="8">
    <source>
        <dbReference type="HAMAP-Rule" id="MF_01161"/>
    </source>
</evidence>
<evidence type="ECO:0000256" key="5">
    <source>
        <dbReference type="ARBA" id="ARBA00022741"/>
    </source>
</evidence>
<dbReference type="SUPFAM" id="SSF82829">
    <property type="entry name" value="MesJ substrate recognition domain-like"/>
    <property type="match status" value="1"/>
</dbReference>
<dbReference type="Gene3D" id="1.20.59.20">
    <property type="match status" value="1"/>
</dbReference>
<organism evidence="10 11">
    <name type="scientific">Natronospira elongata</name>
    <dbReference type="NCBI Taxonomy" id="3110268"/>
    <lineage>
        <taxon>Bacteria</taxon>
        <taxon>Pseudomonadati</taxon>
        <taxon>Pseudomonadota</taxon>
        <taxon>Gammaproteobacteria</taxon>
        <taxon>Natronospirales</taxon>
        <taxon>Natronospiraceae</taxon>
        <taxon>Natronospira</taxon>
    </lineage>
</organism>
<dbReference type="Pfam" id="PF09179">
    <property type="entry name" value="TilS"/>
    <property type="match status" value="1"/>
</dbReference>
<dbReference type="Proteomes" id="UP001302316">
    <property type="component" value="Unassembled WGS sequence"/>
</dbReference>
<dbReference type="PANTHER" id="PTHR43033">
    <property type="entry name" value="TRNA(ILE)-LYSIDINE SYNTHASE-RELATED"/>
    <property type="match status" value="1"/>
</dbReference>
<comment type="domain">
    <text evidence="8">The N-terminal region contains the highly conserved SGGXDS motif, predicted to be a P-loop motif involved in ATP binding.</text>
</comment>
<reference evidence="10 11" key="1">
    <citation type="submission" date="2023-12" db="EMBL/GenBank/DDBJ databases">
        <title>Whole-genome sequencing of halo(alkali)philic microorganisms from hypersaline lakes.</title>
        <authorList>
            <person name="Sorokin D.Y."/>
            <person name="Merkel A.Y."/>
            <person name="Messina E."/>
            <person name="Yakimov M."/>
        </authorList>
    </citation>
    <scope>NUCLEOTIDE SEQUENCE [LARGE SCALE GENOMIC DNA]</scope>
    <source>
        <strain evidence="10 11">AB-CW1</strain>
    </source>
</reference>
<evidence type="ECO:0000256" key="3">
    <source>
        <dbReference type="ARBA" id="ARBA00022598"/>
    </source>
</evidence>
<evidence type="ECO:0000256" key="4">
    <source>
        <dbReference type="ARBA" id="ARBA00022694"/>
    </source>
</evidence>
<dbReference type="Gene3D" id="3.40.50.620">
    <property type="entry name" value="HUPs"/>
    <property type="match status" value="1"/>
</dbReference>
<dbReference type="InterPro" id="IPR014729">
    <property type="entry name" value="Rossmann-like_a/b/a_fold"/>
</dbReference>
<evidence type="ECO:0000256" key="2">
    <source>
        <dbReference type="ARBA" id="ARBA00022490"/>
    </source>
</evidence>
<accession>A0AAP6MJB6</accession>
<dbReference type="RefSeq" id="WP_346049545.1">
    <property type="nucleotide sequence ID" value="NZ_JAYGII010000001.1"/>
</dbReference>
<dbReference type="EMBL" id="JAYGII010000001">
    <property type="protein sequence ID" value="MEA5444404.1"/>
    <property type="molecule type" value="Genomic_DNA"/>
</dbReference>
<keyword evidence="3 8" id="KW-0436">Ligase</keyword>
<dbReference type="Pfam" id="PF11734">
    <property type="entry name" value="TilS_C"/>
    <property type="match status" value="1"/>
</dbReference>
<evidence type="ECO:0000259" key="9">
    <source>
        <dbReference type="SMART" id="SM00977"/>
    </source>
</evidence>
<dbReference type="InterPro" id="IPR012795">
    <property type="entry name" value="tRNA_Ile_lys_synt_N"/>
</dbReference>
<dbReference type="AlphaFoldDB" id="A0AAP6MJB6"/>
<dbReference type="InterPro" id="IPR012796">
    <property type="entry name" value="Lysidine-tRNA-synth_C"/>
</dbReference>
<comment type="function">
    <text evidence="8">Ligates lysine onto the cytidine present at position 34 of the AUA codon-specific tRNA(Ile) that contains the anticodon CAU, in an ATP-dependent manner. Cytidine is converted to lysidine, thus changing the amino acid specificity of the tRNA from methionine to isoleucine.</text>
</comment>
<protein>
    <recommendedName>
        <fullName evidence="8">tRNA(Ile)-lysidine synthase</fullName>
        <ecNumber evidence="8">6.3.4.19</ecNumber>
    </recommendedName>
    <alternativeName>
        <fullName evidence="8">tRNA(Ile)-2-lysyl-cytidine synthase</fullName>
    </alternativeName>
    <alternativeName>
        <fullName evidence="8">tRNA(Ile)-lysidine synthetase</fullName>
    </alternativeName>
</protein>
<dbReference type="InterPro" id="IPR015262">
    <property type="entry name" value="tRNA_Ile_lys_synt_subst-bd"/>
</dbReference>
<comment type="catalytic activity">
    <reaction evidence="7 8">
        <text>cytidine(34) in tRNA(Ile2) + L-lysine + ATP = lysidine(34) in tRNA(Ile2) + AMP + diphosphate + H(+)</text>
        <dbReference type="Rhea" id="RHEA:43744"/>
        <dbReference type="Rhea" id="RHEA-COMP:10625"/>
        <dbReference type="Rhea" id="RHEA-COMP:10670"/>
        <dbReference type="ChEBI" id="CHEBI:15378"/>
        <dbReference type="ChEBI" id="CHEBI:30616"/>
        <dbReference type="ChEBI" id="CHEBI:32551"/>
        <dbReference type="ChEBI" id="CHEBI:33019"/>
        <dbReference type="ChEBI" id="CHEBI:82748"/>
        <dbReference type="ChEBI" id="CHEBI:83665"/>
        <dbReference type="ChEBI" id="CHEBI:456215"/>
        <dbReference type="EC" id="6.3.4.19"/>
    </reaction>
</comment>
<dbReference type="SUPFAM" id="SSF56037">
    <property type="entry name" value="PheT/TilS domain"/>
    <property type="match status" value="1"/>
</dbReference>
<comment type="subcellular location">
    <subcellularLocation>
        <location evidence="1 8">Cytoplasm</location>
    </subcellularLocation>
</comment>
<feature type="domain" description="Lysidine-tRNA(Ile) synthetase C-terminal" evidence="9">
    <location>
        <begin position="359"/>
        <end position="434"/>
    </location>
</feature>
<name>A0AAP6MJB6_9GAMM</name>
<keyword evidence="11" id="KW-1185">Reference proteome</keyword>